<dbReference type="AlphaFoldDB" id="A0A3D8JC11"/>
<reference evidence="1 2" key="1">
    <citation type="submission" date="2018-04" db="EMBL/GenBank/DDBJ databases">
        <title>Novel Campyloabacter and Helicobacter Species and Strains.</title>
        <authorList>
            <person name="Mannion A.J."/>
            <person name="Shen Z."/>
            <person name="Fox J.G."/>
        </authorList>
    </citation>
    <scope>NUCLEOTIDE SEQUENCE [LARGE SCALE GENOMIC DNA]</scope>
    <source>
        <strain evidence="1 2">MIT 04-9362</strain>
    </source>
</reference>
<evidence type="ECO:0000313" key="2">
    <source>
        <dbReference type="Proteomes" id="UP000256695"/>
    </source>
</evidence>
<accession>A0A3D8JC11</accession>
<dbReference type="RefSeq" id="WP_115578429.1">
    <property type="nucleotide sequence ID" value="NZ_NXLX01000002.1"/>
</dbReference>
<sequence>MEKHSYAAMIIFKEHLKVSHMDKKELKEYAESRGVEAKGVRMRELLGTLALAEAYDKLYEEYQILKEKAKK</sequence>
<protein>
    <submittedName>
        <fullName evidence="1">Uncharacterized protein</fullName>
    </submittedName>
</protein>
<organism evidence="1 2">
    <name type="scientific">Helicobacter anseris</name>
    <dbReference type="NCBI Taxonomy" id="375926"/>
    <lineage>
        <taxon>Bacteria</taxon>
        <taxon>Pseudomonadati</taxon>
        <taxon>Campylobacterota</taxon>
        <taxon>Epsilonproteobacteria</taxon>
        <taxon>Campylobacterales</taxon>
        <taxon>Helicobacteraceae</taxon>
        <taxon>Helicobacter</taxon>
    </lineage>
</organism>
<keyword evidence="2" id="KW-1185">Reference proteome</keyword>
<gene>
    <name evidence="1" type="ORF">CQA57_01290</name>
</gene>
<proteinExistence type="predicted"/>
<dbReference type="Proteomes" id="UP000256695">
    <property type="component" value="Unassembled WGS sequence"/>
</dbReference>
<comment type="caution">
    <text evidence="1">The sequence shown here is derived from an EMBL/GenBank/DDBJ whole genome shotgun (WGS) entry which is preliminary data.</text>
</comment>
<dbReference type="EMBL" id="NXLX01000002">
    <property type="protein sequence ID" value="RDU74374.1"/>
    <property type="molecule type" value="Genomic_DNA"/>
</dbReference>
<name>A0A3D8JC11_9HELI</name>
<evidence type="ECO:0000313" key="1">
    <source>
        <dbReference type="EMBL" id="RDU74374.1"/>
    </source>
</evidence>